<gene>
    <name evidence="6" type="ORF">WS67_11575</name>
</gene>
<dbReference type="Pfam" id="PF00072">
    <property type="entry name" value="Response_reg"/>
    <property type="match status" value="1"/>
</dbReference>
<dbReference type="InterPro" id="IPR036388">
    <property type="entry name" value="WH-like_DNA-bd_sf"/>
</dbReference>
<evidence type="ECO:0000256" key="1">
    <source>
        <dbReference type="ARBA" id="ARBA00023125"/>
    </source>
</evidence>
<organism evidence="6 7">
    <name type="scientific">Burkholderia singularis</name>
    <dbReference type="NCBI Taxonomy" id="1503053"/>
    <lineage>
        <taxon>Bacteria</taxon>
        <taxon>Pseudomonadati</taxon>
        <taxon>Pseudomonadota</taxon>
        <taxon>Betaproteobacteria</taxon>
        <taxon>Burkholderiales</taxon>
        <taxon>Burkholderiaceae</taxon>
        <taxon>Burkholderia</taxon>
        <taxon>pseudomallei group</taxon>
    </lineage>
</organism>
<sequence>MRILLIEDELELASAISTALNKRNIAADCVSSLSEARFAIRECQYKVVLLDRGLPDGDGLSVISDLRTAAPGIPVIVLTAAGAITARVEGLEAGADDYLAKPFSMDELVARIRALARRSPGLQRQIVAVRALEIDVVSLVATIHGEPFDLPRRELLALQMLAENAGRTVRRDQLFAHVYGLDEDIQSNALDAHLSRLRSKLAQHGAGIEIRPIRGIGYLLSTTE</sequence>
<evidence type="ECO:0000256" key="2">
    <source>
        <dbReference type="PROSITE-ProRule" id="PRU00169"/>
    </source>
</evidence>
<dbReference type="Gene3D" id="3.40.50.2300">
    <property type="match status" value="1"/>
</dbReference>
<dbReference type="Gene3D" id="6.10.250.690">
    <property type="match status" value="1"/>
</dbReference>
<proteinExistence type="predicted"/>
<dbReference type="GO" id="GO:0032993">
    <property type="term" value="C:protein-DNA complex"/>
    <property type="evidence" value="ECO:0007669"/>
    <property type="project" value="TreeGrafter"/>
</dbReference>
<dbReference type="InterPro" id="IPR011006">
    <property type="entry name" value="CheY-like_superfamily"/>
</dbReference>
<keyword evidence="7" id="KW-1185">Reference proteome</keyword>
<dbReference type="InterPro" id="IPR039420">
    <property type="entry name" value="WalR-like"/>
</dbReference>
<dbReference type="GO" id="GO:0006355">
    <property type="term" value="P:regulation of DNA-templated transcription"/>
    <property type="evidence" value="ECO:0007669"/>
    <property type="project" value="InterPro"/>
</dbReference>
<dbReference type="Gene3D" id="1.10.10.10">
    <property type="entry name" value="Winged helix-like DNA-binding domain superfamily/Winged helix DNA-binding domain"/>
    <property type="match status" value="1"/>
</dbReference>
<evidence type="ECO:0000256" key="3">
    <source>
        <dbReference type="PROSITE-ProRule" id="PRU01091"/>
    </source>
</evidence>
<feature type="DNA-binding region" description="OmpR/PhoB-type" evidence="3">
    <location>
        <begin position="124"/>
        <end position="222"/>
    </location>
</feature>
<name>A0A103E319_9BURK</name>
<dbReference type="InterPro" id="IPR001867">
    <property type="entry name" value="OmpR/PhoB-type_DNA-bd"/>
</dbReference>
<dbReference type="GO" id="GO:0000976">
    <property type="term" value="F:transcription cis-regulatory region binding"/>
    <property type="evidence" value="ECO:0007669"/>
    <property type="project" value="TreeGrafter"/>
</dbReference>
<dbReference type="Proteomes" id="UP000062788">
    <property type="component" value="Unassembled WGS sequence"/>
</dbReference>
<dbReference type="GO" id="GO:0000156">
    <property type="term" value="F:phosphorelay response regulator activity"/>
    <property type="evidence" value="ECO:0007669"/>
    <property type="project" value="TreeGrafter"/>
</dbReference>
<dbReference type="InterPro" id="IPR001789">
    <property type="entry name" value="Sig_transdc_resp-reg_receiver"/>
</dbReference>
<dbReference type="SMART" id="SM00862">
    <property type="entry name" value="Trans_reg_C"/>
    <property type="match status" value="1"/>
</dbReference>
<evidence type="ECO:0000259" key="5">
    <source>
        <dbReference type="PROSITE" id="PS51755"/>
    </source>
</evidence>
<dbReference type="AlphaFoldDB" id="A0A103E319"/>
<feature type="domain" description="Response regulatory" evidence="4">
    <location>
        <begin position="2"/>
        <end position="116"/>
    </location>
</feature>
<evidence type="ECO:0000313" key="6">
    <source>
        <dbReference type="EMBL" id="KVE27408.1"/>
    </source>
</evidence>
<keyword evidence="2" id="KW-0597">Phosphoprotein</keyword>
<dbReference type="EMBL" id="LOWA01000030">
    <property type="protein sequence ID" value="KVE27408.1"/>
    <property type="molecule type" value="Genomic_DNA"/>
</dbReference>
<dbReference type="SUPFAM" id="SSF52172">
    <property type="entry name" value="CheY-like"/>
    <property type="match status" value="1"/>
</dbReference>
<dbReference type="CDD" id="cd00383">
    <property type="entry name" value="trans_reg_C"/>
    <property type="match status" value="1"/>
</dbReference>
<dbReference type="PROSITE" id="PS50110">
    <property type="entry name" value="RESPONSE_REGULATORY"/>
    <property type="match status" value="1"/>
</dbReference>
<accession>A0A103E319</accession>
<keyword evidence="1 3" id="KW-0238">DNA-binding</keyword>
<dbReference type="PANTHER" id="PTHR48111:SF36">
    <property type="entry name" value="TRANSCRIPTIONAL REGULATORY PROTEIN CUTR"/>
    <property type="match status" value="1"/>
</dbReference>
<dbReference type="OrthoDB" id="9802426at2"/>
<protein>
    <submittedName>
        <fullName evidence="6">Two-component system response regulator</fullName>
    </submittedName>
</protein>
<reference evidence="6 7" key="1">
    <citation type="submission" date="2015-11" db="EMBL/GenBank/DDBJ databases">
        <title>Expanding the genomic diversity of Burkholderia species for the development of highly accurate diagnostics.</title>
        <authorList>
            <person name="Sahl J."/>
            <person name="Keim P."/>
            <person name="Wagner D."/>
        </authorList>
    </citation>
    <scope>NUCLEOTIDE SEQUENCE [LARGE SCALE GENOMIC DNA]</scope>
    <source>
        <strain evidence="6 7">TSV85</strain>
    </source>
</reference>
<feature type="modified residue" description="4-aspartylphosphate" evidence="2">
    <location>
        <position position="51"/>
    </location>
</feature>
<dbReference type="Pfam" id="PF00486">
    <property type="entry name" value="Trans_reg_C"/>
    <property type="match status" value="1"/>
</dbReference>
<dbReference type="GO" id="GO:0005829">
    <property type="term" value="C:cytosol"/>
    <property type="evidence" value="ECO:0007669"/>
    <property type="project" value="TreeGrafter"/>
</dbReference>
<dbReference type="SMART" id="SM00448">
    <property type="entry name" value="REC"/>
    <property type="match status" value="1"/>
</dbReference>
<evidence type="ECO:0000313" key="7">
    <source>
        <dbReference type="Proteomes" id="UP000062788"/>
    </source>
</evidence>
<dbReference type="PROSITE" id="PS51755">
    <property type="entry name" value="OMPR_PHOB"/>
    <property type="match status" value="1"/>
</dbReference>
<feature type="domain" description="OmpR/PhoB-type" evidence="5">
    <location>
        <begin position="124"/>
        <end position="222"/>
    </location>
</feature>
<dbReference type="PANTHER" id="PTHR48111">
    <property type="entry name" value="REGULATOR OF RPOS"/>
    <property type="match status" value="1"/>
</dbReference>
<comment type="caution">
    <text evidence="6">The sequence shown here is derived from an EMBL/GenBank/DDBJ whole genome shotgun (WGS) entry which is preliminary data.</text>
</comment>
<evidence type="ECO:0000259" key="4">
    <source>
        <dbReference type="PROSITE" id="PS50110"/>
    </source>
</evidence>